<evidence type="ECO:0000313" key="2">
    <source>
        <dbReference type="EMBL" id="GBP68415.1"/>
    </source>
</evidence>
<dbReference type="Proteomes" id="UP000299102">
    <property type="component" value="Unassembled WGS sequence"/>
</dbReference>
<comment type="caution">
    <text evidence="2">The sequence shown here is derived from an EMBL/GenBank/DDBJ whole genome shotgun (WGS) entry which is preliminary data.</text>
</comment>
<accession>A0A4C1Y1Z1</accession>
<organism evidence="2 3">
    <name type="scientific">Eumeta variegata</name>
    <name type="common">Bagworm moth</name>
    <name type="synonym">Eumeta japonica</name>
    <dbReference type="NCBI Taxonomy" id="151549"/>
    <lineage>
        <taxon>Eukaryota</taxon>
        <taxon>Metazoa</taxon>
        <taxon>Ecdysozoa</taxon>
        <taxon>Arthropoda</taxon>
        <taxon>Hexapoda</taxon>
        <taxon>Insecta</taxon>
        <taxon>Pterygota</taxon>
        <taxon>Neoptera</taxon>
        <taxon>Endopterygota</taxon>
        <taxon>Lepidoptera</taxon>
        <taxon>Glossata</taxon>
        <taxon>Ditrysia</taxon>
        <taxon>Tineoidea</taxon>
        <taxon>Psychidae</taxon>
        <taxon>Oiketicinae</taxon>
        <taxon>Eumeta</taxon>
    </lineage>
</organism>
<name>A0A4C1Y1Z1_EUMVA</name>
<sequence length="97" mass="10244">MQTVHIVKISDRHSTLREEMILPAYIRTWSSSYCVVIGCTQPAPAADGDRSGGDGVRAATRSAARAAPPAARRPPRALIAICGRMPSRCAGLSGGLR</sequence>
<keyword evidence="3" id="KW-1185">Reference proteome</keyword>
<dbReference type="AlphaFoldDB" id="A0A4C1Y1Z1"/>
<evidence type="ECO:0000256" key="1">
    <source>
        <dbReference type="SAM" id="MobiDB-lite"/>
    </source>
</evidence>
<dbReference type="EMBL" id="BGZK01001010">
    <property type="protein sequence ID" value="GBP68415.1"/>
    <property type="molecule type" value="Genomic_DNA"/>
</dbReference>
<proteinExistence type="predicted"/>
<evidence type="ECO:0000313" key="3">
    <source>
        <dbReference type="Proteomes" id="UP000299102"/>
    </source>
</evidence>
<gene>
    <name evidence="2" type="ORF">EVAR_38652_1</name>
</gene>
<protein>
    <submittedName>
        <fullName evidence="2">Uncharacterized protein</fullName>
    </submittedName>
</protein>
<feature type="region of interest" description="Disordered" evidence="1">
    <location>
        <begin position="43"/>
        <end position="73"/>
    </location>
</feature>
<feature type="compositionally biased region" description="Low complexity" evidence="1">
    <location>
        <begin position="57"/>
        <end position="70"/>
    </location>
</feature>
<reference evidence="2 3" key="1">
    <citation type="journal article" date="2019" name="Commun. Biol.">
        <title>The bagworm genome reveals a unique fibroin gene that provides high tensile strength.</title>
        <authorList>
            <person name="Kono N."/>
            <person name="Nakamura H."/>
            <person name="Ohtoshi R."/>
            <person name="Tomita M."/>
            <person name="Numata K."/>
            <person name="Arakawa K."/>
        </authorList>
    </citation>
    <scope>NUCLEOTIDE SEQUENCE [LARGE SCALE GENOMIC DNA]</scope>
</reference>